<protein>
    <recommendedName>
        <fullName evidence="2">F-box domain-containing protein</fullName>
    </recommendedName>
</protein>
<evidence type="ECO:0000313" key="4">
    <source>
        <dbReference type="Proteomes" id="UP000775213"/>
    </source>
</evidence>
<dbReference type="Gene3D" id="1.20.1280.50">
    <property type="match status" value="1"/>
</dbReference>
<comment type="caution">
    <text evidence="3">The sequence shown here is derived from an EMBL/GenBank/DDBJ whole genome shotgun (WGS) entry which is preliminary data.</text>
</comment>
<evidence type="ECO:0000259" key="2">
    <source>
        <dbReference type="PROSITE" id="PS50181"/>
    </source>
</evidence>
<dbReference type="EMBL" id="JAGFBR010000759">
    <property type="protein sequence ID" value="KAH0435932.1"/>
    <property type="molecule type" value="Genomic_DNA"/>
</dbReference>
<reference evidence="3 4" key="1">
    <citation type="journal article" date="2021" name="Hortic Res">
        <title>Chromosome-scale assembly of the Dendrobium chrysotoxum genome enhances the understanding of orchid evolution.</title>
        <authorList>
            <person name="Zhang Y."/>
            <person name="Zhang G.Q."/>
            <person name="Zhang D."/>
            <person name="Liu X.D."/>
            <person name="Xu X.Y."/>
            <person name="Sun W.H."/>
            <person name="Yu X."/>
            <person name="Zhu X."/>
            <person name="Wang Z.W."/>
            <person name="Zhao X."/>
            <person name="Zhong W.Y."/>
            <person name="Chen H."/>
            <person name="Yin W.L."/>
            <person name="Huang T."/>
            <person name="Niu S.C."/>
            <person name="Liu Z.J."/>
        </authorList>
    </citation>
    <scope>NUCLEOTIDE SEQUENCE [LARGE SCALE GENOMIC DNA]</scope>
    <source>
        <strain evidence="3">Lindl</strain>
    </source>
</reference>
<name>A0AAV7FLB1_DENCH</name>
<dbReference type="AlphaFoldDB" id="A0AAV7FLB1"/>
<dbReference type="PROSITE" id="PS50181">
    <property type="entry name" value="FBOX"/>
    <property type="match status" value="1"/>
</dbReference>
<dbReference type="Proteomes" id="UP000775213">
    <property type="component" value="Unassembled WGS sequence"/>
</dbReference>
<dbReference type="Pfam" id="PF12937">
    <property type="entry name" value="F-box-like"/>
    <property type="match status" value="1"/>
</dbReference>
<feature type="region of interest" description="Disordered" evidence="1">
    <location>
        <begin position="1"/>
        <end position="20"/>
    </location>
</feature>
<dbReference type="InterPro" id="IPR036047">
    <property type="entry name" value="F-box-like_dom_sf"/>
</dbReference>
<feature type="domain" description="F-box" evidence="2">
    <location>
        <begin position="32"/>
        <end position="79"/>
    </location>
</feature>
<dbReference type="InterPro" id="IPR001810">
    <property type="entry name" value="F-box_dom"/>
</dbReference>
<dbReference type="SUPFAM" id="SSF81383">
    <property type="entry name" value="F-box domain"/>
    <property type="match status" value="1"/>
</dbReference>
<proteinExistence type="predicted"/>
<keyword evidence="4" id="KW-1185">Reference proteome</keyword>
<evidence type="ECO:0000256" key="1">
    <source>
        <dbReference type="SAM" id="MobiDB-lite"/>
    </source>
</evidence>
<organism evidence="3 4">
    <name type="scientific">Dendrobium chrysotoxum</name>
    <name type="common">Orchid</name>
    <dbReference type="NCBI Taxonomy" id="161865"/>
    <lineage>
        <taxon>Eukaryota</taxon>
        <taxon>Viridiplantae</taxon>
        <taxon>Streptophyta</taxon>
        <taxon>Embryophyta</taxon>
        <taxon>Tracheophyta</taxon>
        <taxon>Spermatophyta</taxon>
        <taxon>Magnoliopsida</taxon>
        <taxon>Liliopsida</taxon>
        <taxon>Asparagales</taxon>
        <taxon>Orchidaceae</taxon>
        <taxon>Epidendroideae</taxon>
        <taxon>Malaxideae</taxon>
        <taxon>Dendrobiinae</taxon>
        <taxon>Dendrobium</taxon>
    </lineage>
</organism>
<accession>A0AAV7FLB1</accession>
<sequence>MASAGTRAGRDGSVTEEERRKEITTTCDFFEATPALRPPAHLAARIFSQLDCVDLLNCSLVCKQWYIDTRDLREGWENEYLETFSVYPFLLKRRPSLTCAATSFTAPGPCGMNTAEDFEEAPISFMVSKY</sequence>
<gene>
    <name evidence="3" type="ORF">IEQ34_026511</name>
</gene>
<evidence type="ECO:0000313" key="3">
    <source>
        <dbReference type="EMBL" id="KAH0435932.1"/>
    </source>
</evidence>